<reference evidence="2" key="1">
    <citation type="submission" date="2013-09" db="EMBL/GenBank/DDBJ databases">
        <title>The Genome Sequence of Anopheles maculatus species B.</title>
        <authorList>
            <consortium name="The Broad Institute Genomics Platform"/>
            <person name="Neafsey D.E."/>
            <person name="Besansky N."/>
            <person name="Howell P."/>
            <person name="Walton C."/>
            <person name="Young S.K."/>
            <person name="Zeng Q."/>
            <person name="Gargeya S."/>
            <person name="Fitzgerald M."/>
            <person name="Haas B."/>
            <person name="Abouelleil A."/>
            <person name="Allen A.W."/>
            <person name="Alvarado L."/>
            <person name="Arachchi H.M."/>
            <person name="Berlin A.M."/>
            <person name="Chapman S.B."/>
            <person name="Gainer-Dewar J."/>
            <person name="Goldberg J."/>
            <person name="Griggs A."/>
            <person name="Gujja S."/>
            <person name="Hansen M."/>
            <person name="Howarth C."/>
            <person name="Imamovic A."/>
            <person name="Ireland A."/>
            <person name="Larimer J."/>
            <person name="McCowan C."/>
            <person name="Murphy C."/>
            <person name="Pearson M."/>
            <person name="Poon T.W."/>
            <person name="Priest M."/>
            <person name="Roberts A."/>
            <person name="Saif S."/>
            <person name="Shea T."/>
            <person name="Sisk P."/>
            <person name="Sykes S."/>
            <person name="Wortman J."/>
            <person name="Nusbaum C."/>
            <person name="Birren B."/>
        </authorList>
    </citation>
    <scope>NUCLEOTIDE SEQUENCE [LARGE SCALE GENOMIC DNA]</scope>
    <source>
        <strain evidence="2">maculatus3</strain>
    </source>
</reference>
<dbReference type="Proteomes" id="UP000075901">
    <property type="component" value="Unassembled WGS sequence"/>
</dbReference>
<sequence length="214" mass="23527">MHTVHRSSPSAGCLTRIGLTAEGIVHVRADHGHQPSARFWGPIFYAIVTLLLLFNNAPPSNGTGRLSFRCINKSNATRGYTGLVVRWTRIVQFHASPISFTFELVCTISREPFGEHVCGHGSPESPVGMNQTNPSKLVHPTICADAGRGPSTVQRPAGPLRDGRYSGYLNCHPCALWELQHSIEDKFTQPKTVQAAKRGQLARLGWFVHPLTVR</sequence>
<accession>A0A182S791</accession>
<protein>
    <submittedName>
        <fullName evidence="1">Uncharacterized protein</fullName>
    </submittedName>
</protein>
<evidence type="ECO:0000313" key="2">
    <source>
        <dbReference type="Proteomes" id="UP000075901"/>
    </source>
</evidence>
<name>A0A182S791_9DIPT</name>
<dbReference type="AlphaFoldDB" id="A0A182S791"/>
<dbReference type="EnsemblMetazoa" id="AMAM001086-RA">
    <property type="protein sequence ID" value="AMAM001086-PA"/>
    <property type="gene ID" value="AMAM001086"/>
</dbReference>
<proteinExistence type="predicted"/>
<evidence type="ECO:0000313" key="1">
    <source>
        <dbReference type="EnsemblMetazoa" id="AMAM001086-PA"/>
    </source>
</evidence>
<organism evidence="1 2">
    <name type="scientific">Anopheles maculatus</name>
    <dbReference type="NCBI Taxonomy" id="74869"/>
    <lineage>
        <taxon>Eukaryota</taxon>
        <taxon>Metazoa</taxon>
        <taxon>Ecdysozoa</taxon>
        <taxon>Arthropoda</taxon>
        <taxon>Hexapoda</taxon>
        <taxon>Insecta</taxon>
        <taxon>Pterygota</taxon>
        <taxon>Neoptera</taxon>
        <taxon>Endopterygota</taxon>
        <taxon>Diptera</taxon>
        <taxon>Nematocera</taxon>
        <taxon>Culicoidea</taxon>
        <taxon>Culicidae</taxon>
        <taxon>Anophelinae</taxon>
        <taxon>Anopheles</taxon>
        <taxon>Anopheles maculatus group</taxon>
    </lineage>
</organism>
<dbReference type="VEuPathDB" id="VectorBase:AMAM001086"/>
<reference evidence="1" key="2">
    <citation type="submission" date="2020-05" db="UniProtKB">
        <authorList>
            <consortium name="EnsemblMetazoa"/>
        </authorList>
    </citation>
    <scope>IDENTIFICATION</scope>
    <source>
        <strain evidence="1">maculatus3</strain>
    </source>
</reference>
<keyword evidence="2" id="KW-1185">Reference proteome</keyword>